<dbReference type="Proteomes" id="UP000719412">
    <property type="component" value="Unassembled WGS sequence"/>
</dbReference>
<reference evidence="8" key="2">
    <citation type="submission" date="2021-08" db="EMBL/GenBank/DDBJ databases">
        <authorList>
            <person name="Eriksson T."/>
        </authorList>
    </citation>
    <scope>NUCLEOTIDE SEQUENCE</scope>
    <source>
        <strain evidence="8">Stoneville</strain>
        <tissue evidence="8">Whole head</tissue>
    </source>
</reference>
<feature type="region of interest" description="Disordered" evidence="6">
    <location>
        <begin position="80"/>
        <end position="106"/>
    </location>
</feature>
<feature type="compositionally biased region" description="Basic and acidic residues" evidence="6">
    <location>
        <begin position="80"/>
        <end position="100"/>
    </location>
</feature>
<evidence type="ECO:0000256" key="4">
    <source>
        <dbReference type="ARBA" id="ARBA00039273"/>
    </source>
</evidence>
<dbReference type="Pfam" id="PF01283">
    <property type="entry name" value="Ribosomal_S26e"/>
    <property type="match status" value="1"/>
</dbReference>
<dbReference type="PANTHER" id="PTHR12538:SF0">
    <property type="entry name" value="40S RIBOSOMAL PROTEIN S26"/>
    <property type="match status" value="1"/>
</dbReference>
<dbReference type="SUPFAM" id="SSF74924">
    <property type="entry name" value="Cap-Gly domain"/>
    <property type="match status" value="1"/>
</dbReference>
<evidence type="ECO:0000256" key="1">
    <source>
        <dbReference type="ARBA" id="ARBA00008596"/>
    </source>
</evidence>
<proteinExistence type="inferred from homology"/>
<reference evidence="8" key="1">
    <citation type="journal article" date="2020" name="J Insects Food Feed">
        <title>The yellow mealworm (Tenebrio molitor) genome: a resource for the emerging insects as food and feed industry.</title>
        <authorList>
            <person name="Eriksson T."/>
            <person name="Andere A."/>
            <person name="Kelstrup H."/>
            <person name="Emery V."/>
            <person name="Picard C."/>
        </authorList>
    </citation>
    <scope>NUCLEOTIDE SEQUENCE</scope>
    <source>
        <strain evidence="8">Stoneville</strain>
        <tissue evidence="8">Whole head</tissue>
    </source>
</reference>
<comment type="similarity">
    <text evidence="1">Belongs to the eukaryotic ribosomal protein eS26 family.</text>
</comment>
<gene>
    <name evidence="8" type="ORF">GEV33_005983</name>
</gene>
<dbReference type="InterPro" id="IPR038551">
    <property type="entry name" value="Ribosomal_eS26_sf"/>
</dbReference>
<evidence type="ECO:0000256" key="2">
    <source>
        <dbReference type="ARBA" id="ARBA00022980"/>
    </source>
</evidence>
<feature type="compositionally biased region" description="Basic and acidic residues" evidence="6">
    <location>
        <begin position="593"/>
        <end position="602"/>
    </location>
</feature>
<keyword evidence="2" id="KW-0689">Ribosomal protein</keyword>
<dbReference type="PROSITE" id="PS50245">
    <property type="entry name" value="CAP_GLY_2"/>
    <property type="match status" value="1"/>
</dbReference>
<sequence length="967" mass="109218">MDFGGALSKQGPCLDTVRALHQTVVALRAALEQSRTEILELKTKSFPIESVEQSLRALTLENHFLKNKIVDEQAQKTVLEENRDNPTVKNDDRKLESERTKARKKKKSKFEAKISIKSVGKSSASLESLLVLKSPTTKKLSVSKTVSFSNLNTLVDSPANKDLSFSKTVSSSNLNTLIDGEKTMNNNESRDEEQSPQNDLEQDQDQEVDDIELIFTTDETKDSDFKEQLVSIDAGDSHADANLLQCPDLDQNLDISDRELDDDVFNDGAEVDFRRENSQLYNSKSDNSINQEKSLKSCYSYQDSSFENKSLEKDESFDRFDERVRIVETDISKCGIQDVEYGGLRRNTCPNPLQYRPLLHREALAKGTRKTRPILAHSNAVRKDSGAQTDISALPGSSWLSESNLVNKAKAGDHFTTLPSKFPMPGSRLRLSEKTVEARRVLLSDIGFTSMVPELSRSADHLFPANIKAPVVTTYGQFLKTSDYHSPGFTSQKFTWTTTTATPSEGSYTQSRYNSYYPLSSPPIPSRRCSAPVSPSRRAMMRPTPSKVRFANGSLPELRGSWTMTMDSGDSTDSLVEEAENYLRRSIDCIMTTRDHGNESKKSVPRRASAPEPSGDNVPPQGWQPFLPRVPRDLKPDHWVKVITPEGRVRGGRVRYIGHVVSQSDQFVGVQLGTPDGHSDGTFNTRRYFQCEPYHGIFVPFKKKIPKLIASYDYEEENKRQRCAFILILWLNRSPEDSNEELFSFNEESEEEKTKKEKKKREIVERKKGLVSAVSVDGEVRVPPERSVFAFMCPEVYGVVMVATSGLSLRPQDALRRQGHLVLSGIRHGEGDDDEKSQYRYLFGFYAKKKLPTCKRRNGGRSKHGRGHVKPVRCTNCARCVPKDKAIKKFVIRNIVEAAAVRDITEASVYSQYVLPKLYAKLHYCVSCAIHSKVVRNRSKKDRRIRVPPQRNFPGRDNTRAQQPQRK</sequence>
<dbReference type="PANTHER" id="PTHR12538">
    <property type="entry name" value="40S RIBOSOMAL PROTEIN S26"/>
    <property type="match status" value="1"/>
</dbReference>
<evidence type="ECO:0000256" key="6">
    <source>
        <dbReference type="SAM" id="MobiDB-lite"/>
    </source>
</evidence>
<dbReference type="InterPro" id="IPR000938">
    <property type="entry name" value="CAP-Gly_domain"/>
</dbReference>
<dbReference type="EMBL" id="JABDTM020020894">
    <property type="protein sequence ID" value="KAH0816807.1"/>
    <property type="molecule type" value="Genomic_DNA"/>
</dbReference>
<dbReference type="FunFam" id="3.30.1740.20:FF:000001">
    <property type="entry name" value="40S ribosomal protein S26"/>
    <property type="match status" value="1"/>
</dbReference>
<evidence type="ECO:0000259" key="7">
    <source>
        <dbReference type="PROSITE" id="PS50245"/>
    </source>
</evidence>
<feature type="region of interest" description="Disordered" evidence="6">
    <location>
        <begin position="176"/>
        <end position="207"/>
    </location>
</feature>
<dbReference type="AlphaFoldDB" id="A0A8J6HM44"/>
<evidence type="ECO:0000313" key="8">
    <source>
        <dbReference type="EMBL" id="KAH0816807.1"/>
    </source>
</evidence>
<keyword evidence="9" id="KW-1185">Reference proteome</keyword>
<dbReference type="PROSITE" id="PS00733">
    <property type="entry name" value="RIBOSOMAL_S26E"/>
    <property type="match status" value="1"/>
</dbReference>
<dbReference type="GO" id="GO:0003735">
    <property type="term" value="F:structural constituent of ribosome"/>
    <property type="evidence" value="ECO:0007669"/>
    <property type="project" value="InterPro"/>
</dbReference>
<dbReference type="GO" id="GO:0022627">
    <property type="term" value="C:cytosolic small ribosomal subunit"/>
    <property type="evidence" value="ECO:0007669"/>
    <property type="project" value="TreeGrafter"/>
</dbReference>
<dbReference type="SMART" id="SM01052">
    <property type="entry name" value="CAP_GLY"/>
    <property type="match status" value="1"/>
</dbReference>
<dbReference type="GO" id="GO:0006412">
    <property type="term" value="P:translation"/>
    <property type="evidence" value="ECO:0007669"/>
    <property type="project" value="InterPro"/>
</dbReference>
<dbReference type="Gene3D" id="3.30.1740.20">
    <property type="entry name" value="Ribosomal protein S26e"/>
    <property type="match status" value="1"/>
</dbReference>
<protein>
    <recommendedName>
        <fullName evidence="4">Small ribosomal subunit protein eS26</fullName>
    </recommendedName>
    <alternativeName>
        <fullName evidence="5">40S ribosomal protein S26</fullName>
    </alternativeName>
</protein>
<accession>A0A8J6HM44</accession>
<feature type="domain" description="CAP-Gly" evidence="7">
    <location>
        <begin position="658"/>
        <end position="700"/>
    </location>
</feature>
<name>A0A8J6HM44_TENMO</name>
<dbReference type="GO" id="GO:0003729">
    <property type="term" value="F:mRNA binding"/>
    <property type="evidence" value="ECO:0007669"/>
    <property type="project" value="TreeGrafter"/>
</dbReference>
<dbReference type="InterPro" id="IPR047864">
    <property type="entry name" value="Ribosomal_eS26_CS"/>
</dbReference>
<keyword evidence="3" id="KW-0687">Ribonucleoprotein</keyword>
<comment type="caution">
    <text evidence="8">The sequence shown here is derived from an EMBL/GenBank/DDBJ whole genome shotgun (WGS) entry which is preliminary data.</text>
</comment>
<evidence type="ECO:0000256" key="5">
    <source>
        <dbReference type="ARBA" id="ARBA00042992"/>
    </source>
</evidence>
<dbReference type="InterPro" id="IPR036859">
    <property type="entry name" value="CAP-Gly_dom_sf"/>
</dbReference>
<feature type="region of interest" description="Disordered" evidence="6">
    <location>
        <begin position="593"/>
        <end position="630"/>
    </location>
</feature>
<dbReference type="InterPro" id="IPR000892">
    <property type="entry name" value="Ribosomal_eS26"/>
</dbReference>
<dbReference type="Pfam" id="PF01302">
    <property type="entry name" value="CAP_GLY"/>
    <property type="match status" value="1"/>
</dbReference>
<dbReference type="Gene3D" id="2.30.30.190">
    <property type="entry name" value="CAP Gly-rich-like domain"/>
    <property type="match status" value="1"/>
</dbReference>
<evidence type="ECO:0000256" key="3">
    <source>
        <dbReference type="ARBA" id="ARBA00023274"/>
    </source>
</evidence>
<organism evidence="8 9">
    <name type="scientific">Tenebrio molitor</name>
    <name type="common">Yellow mealworm beetle</name>
    <dbReference type="NCBI Taxonomy" id="7067"/>
    <lineage>
        <taxon>Eukaryota</taxon>
        <taxon>Metazoa</taxon>
        <taxon>Ecdysozoa</taxon>
        <taxon>Arthropoda</taxon>
        <taxon>Hexapoda</taxon>
        <taxon>Insecta</taxon>
        <taxon>Pterygota</taxon>
        <taxon>Neoptera</taxon>
        <taxon>Endopterygota</taxon>
        <taxon>Coleoptera</taxon>
        <taxon>Polyphaga</taxon>
        <taxon>Cucujiformia</taxon>
        <taxon>Tenebrionidae</taxon>
        <taxon>Tenebrio</taxon>
    </lineage>
</organism>
<feature type="region of interest" description="Disordered" evidence="6">
    <location>
        <begin position="938"/>
        <end position="967"/>
    </location>
</feature>
<evidence type="ECO:0000313" key="9">
    <source>
        <dbReference type="Proteomes" id="UP000719412"/>
    </source>
</evidence>